<gene>
    <name evidence="2" type="ORF">AVEN_170339_1</name>
</gene>
<reference evidence="2 3" key="1">
    <citation type="journal article" date="2019" name="Sci. Rep.">
        <title>Orb-weaving spider Araneus ventricosus genome elucidates the spidroin gene catalogue.</title>
        <authorList>
            <person name="Kono N."/>
            <person name="Nakamura H."/>
            <person name="Ohtoshi R."/>
            <person name="Moran D.A.P."/>
            <person name="Shinohara A."/>
            <person name="Yoshida Y."/>
            <person name="Fujiwara M."/>
            <person name="Mori M."/>
            <person name="Tomita M."/>
            <person name="Arakawa K."/>
        </authorList>
    </citation>
    <scope>NUCLEOTIDE SEQUENCE [LARGE SCALE GENOMIC DNA]</scope>
</reference>
<protein>
    <submittedName>
        <fullName evidence="2">Uncharacterized protein</fullName>
    </submittedName>
</protein>
<accession>A0A4Y2CC35</accession>
<sequence>MWVCSKLVLKSWCEIRHDIFTANLFCNRGVKFVMTSSQQTCFVSGLVDYALLPCRKFTAKLPHQICHDKLITRKIKFAASVHAIWGTSEEKAQRESTPFLSQTGTGSRRYDEDLHRTVARALEFLTFAAWFLVSFFFYLFSL</sequence>
<comment type="caution">
    <text evidence="2">The sequence shown here is derived from an EMBL/GenBank/DDBJ whole genome shotgun (WGS) entry which is preliminary data.</text>
</comment>
<evidence type="ECO:0000256" key="1">
    <source>
        <dbReference type="SAM" id="Phobius"/>
    </source>
</evidence>
<dbReference type="Proteomes" id="UP000499080">
    <property type="component" value="Unassembled WGS sequence"/>
</dbReference>
<dbReference type="AlphaFoldDB" id="A0A4Y2CC35"/>
<evidence type="ECO:0000313" key="2">
    <source>
        <dbReference type="EMBL" id="GBM01287.1"/>
    </source>
</evidence>
<dbReference type="EMBL" id="BGPR01000167">
    <property type="protein sequence ID" value="GBM01287.1"/>
    <property type="molecule type" value="Genomic_DNA"/>
</dbReference>
<keyword evidence="1" id="KW-0812">Transmembrane</keyword>
<proteinExistence type="predicted"/>
<feature type="transmembrane region" description="Helical" evidence="1">
    <location>
        <begin position="118"/>
        <end position="140"/>
    </location>
</feature>
<organism evidence="2 3">
    <name type="scientific">Araneus ventricosus</name>
    <name type="common">Orbweaver spider</name>
    <name type="synonym">Epeira ventricosa</name>
    <dbReference type="NCBI Taxonomy" id="182803"/>
    <lineage>
        <taxon>Eukaryota</taxon>
        <taxon>Metazoa</taxon>
        <taxon>Ecdysozoa</taxon>
        <taxon>Arthropoda</taxon>
        <taxon>Chelicerata</taxon>
        <taxon>Arachnida</taxon>
        <taxon>Araneae</taxon>
        <taxon>Araneomorphae</taxon>
        <taxon>Entelegynae</taxon>
        <taxon>Araneoidea</taxon>
        <taxon>Araneidae</taxon>
        <taxon>Araneus</taxon>
    </lineage>
</organism>
<keyword evidence="3" id="KW-1185">Reference proteome</keyword>
<evidence type="ECO:0000313" key="3">
    <source>
        <dbReference type="Proteomes" id="UP000499080"/>
    </source>
</evidence>
<name>A0A4Y2CC35_ARAVE</name>
<keyword evidence="1" id="KW-0472">Membrane</keyword>
<keyword evidence="1" id="KW-1133">Transmembrane helix</keyword>